<reference evidence="8 9" key="1">
    <citation type="submission" date="2016-03" db="EMBL/GenBank/DDBJ databases">
        <authorList>
            <person name="Ploux O."/>
        </authorList>
    </citation>
    <scope>NUCLEOTIDE SEQUENCE [LARGE SCALE GENOMIC DNA]</scope>
    <source>
        <strain evidence="8 9">R-45370</strain>
    </source>
</reference>
<evidence type="ECO:0000256" key="6">
    <source>
        <dbReference type="ARBA" id="ARBA00049117"/>
    </source>
</evidence>
<dbReference type="EMBL" id="LUUI01000083">
    <property type="protein sequence ID" value="OAI18011.1"/>
    <property type="molecule type" value="Genomic_DNA"/>
</dbReference>
<dbReference type="CDD" id="cd03112">
    <property type="entry name" value="CobW-like"/>
    <property type="match status" value="1"/>
</dbReference>
<sequence length="429" mass="48054">MTLPLNQPLASKLPVTVLSGFLGAGKTTLLKHILSNRDNRRVAVIVNDMSEVNIDAALVKNEVQLNRGQEKLVEMSNGCICCTLREDLLIEVGNLAKEGRFDYLVIESTGIAEPLPIAETFTFRDEQGFSLSDIARLDTLVTVVDAVNFMRNYQEALSLKEAGEALGEDDERNVADLLVDQIEFANVILISKIDLISSDEMVNLRAVLHSLNPDAEIVPIVMGQVDLCKVLNTGLFDFEKAEQAAGWLKELRGAHTPDQFAGSELARNSARRGKHKEVFSETEEYGISSFVYSARRPFHPQRFYQLLHESEWDNGTLLRSKGFFWLASRPEHAGSWSQAGGIMHHGLAGRWWASVPKDQWPAEYLDDIQSQWAEPFGDCRQELVFIGQNVDAETVSRELDACLLTDAELAAGPLVWRTYQDQFPVWFVE</sequence>
<dbReference type="Pfam" id="PF02492">
    <property type="entry name" value="cobW"/>
    <property type="match status" value="1"/>
</dbReference>
<evidence type="ECO:0000256" key="3">
    <source>
        <dbReference type="ARBA" id="ARBA00023186"/>
    </source>
</evidence>
<dbReference type="OrthoDB" id="9808822at2"/>
<dbReference type="Pfam" id="PF07683">
    <property type="entry name" value="CobW_C"/>
    <property type="match status" value="1"/>
</dbReference>
<dbReference type="InterPro" id="IPR011629">
    <property type="entry name" value="CobW-like_C"/>
</dbReference>
<feature type="domain" description="CobW C-terminal" evidence="7">
    <location>
        <begin position="287"/>
        <end position="403"/>
    </location>
</feature>
<evidence type="ECO:0000256" key="2">
    <source>
        <dbReference type="ARBA" id="ARBA00022801"/>
    </source>
</evidence>
<dbReference type="SUPFAM" id="SSF52540">
    <property type="entry name" value="P-loop containing nucleoside triphosphate hydrolases"/>
    <property type="match status" value="1"/>
</dbReference>
<dbReference type="SMART" id="SM00833">
    <property type="entry name" value="CobW_C"/>
    <property type="match status" value="1"/>
</dbReference>
<dbReference type="STRING" id="980561.A1359_05255"/>
<dbReference type="GO" id="GO:0000166">
    <property type="term" value="F:nucleotide binding"/>
    <property type="evidence" value="ECO:0007669"/>
    <property type="project" value="UniProtKB-KW"/>
</dbReference>
<proteinExistence type="inferred from homology"/>
<keyword evidence="9" id="KW-1185">Reference proteome</keyword>
<dbReference type="InterPro" id="IPR051927">
    <property type="entry name" value="Zn_Chap_cDPG_Synth"/>
</dbReference>
<evidence type="ECO:0000259" key="7">
    <source>
        <dbReference type="SMART" id="SM00833"/>
    </source>
</evidence>
<dbReference type="Proteomes" id="UP000078476">
    <property type="component" value="Unassembled WGS sequence"/>
</dbReference>
<gene>
    <name evidence="8" type="ORF">A1359_05255</name>
</gene>
<evidence type="ECO:0000256" key="5">
    <source>
        <dbReference type="ARBA" id="ARBA00045658"/>
    </source>
</evidence>
<comment type="function">
    <text evidence="5">Zinc chaperone that directly transfers zinc cofactor to target proteins, thereby activating them. Zinc is transferred from the CXCC motif in the GTPase domain to the zinc binding site in target proteins in a process requiring GTP hydrolysis.</text>
</comment>
<accession>A0A177NJF0</accession>
<dbReference type="Gene3D" id="3.40.50.300">
    <property type="entry name" value="P-loop containing nucleotide triphosphate hydrolases"/>
    <property type="match status" value="1"/>
</dbReference>
<comment type="catalytic activity">
    <reaction evidence="6">
        <text>GTP + H2O = GDP + phosphate + H(+)</text>
        <dbReference type="Rhea" id="RHEA:19669"/>
        <dbReference type="ChEBI" id="CHEBI:15377"/>
        <dbReference type="ChEBI" id="CHEBI:15378"/>
        <dbReference type="ChEBI" id="CHEBI:37565"/>
        <dbReference type="ChEBI" id="CHEBI:43474"/>
        <dbReference type="ChEBI" id="CHEBI:58189"/>
    </reaction>
    <physiologicalReaction direction="left-to-right" evidence="6">
        <dbReference type="Rhea" id="RHEA:19670"/>
    </physiologicalReaction>
</comment>
<evidence type="ECO:0000256" key="1">
    <source>
        <dbReference type="ARBA" id="ARBA00022741"/>
    </source>
</evidence>
<dbReference type="InterPro" id="IPR003495">
    <property type="entry name" value="CobW/HypB/UreG_nucleotide-bd"/>
</dbReference>
<dbReference type="GO" id="GO:0016787">
    <property type="term" value="F:hydrolase activity"/>
    <property type="evidence" value="ECO:0007669"/>
    <property type="project" value="UniProtKB-KW"/>
</dbReference>
<dbReference type="PANTHER" id="PTHR43603">
    <property type="entry name" value="COBW DOMAIN-CONTAINING PROTEIN DDB_G0274527"/>
    <property type="match status" value="1"/>
</dbReference>
<dbReference type="PANTHER" id="PTHR43603:SF1">
    <property type="entry name" value="ZINC-REGULATED GTPASE METALLOPROTEIN ACTIVATOR 1"/>
    <property type="match status" value="1"/>
</dbReference>
<dbReference type="InterPro" id="IPR036627">
    <property type="entry name" value="CobW-likC_sf"/>
</dbReference>
<keyword evidence="2" id="KW-0378">Hydrolase</keyword>
<evidence type="ECO:0000313" key="9">
    <source>
        <dbReference type="Proteomes" id="UP000078476"/>
    </source>
</evidence>
<keyword evidence="1" id="KW-0547">Nucleotide-binding</keyword>
<comment type="caution">
    <text evidence="8">The sequence shown here is derived from an EMBL/GenBank/DDBJ whole genome shotgun (WGS) entry which is preliminary data.</text>
</comment>
<dbReference type="InterPro" id="IPR027417">
    <property type="entry name" value="P-loop_NTPase"/>
</dbReference>
<comment type="similarity">
    <text evidence="4">Belongs to the SIMIBI class G3E GTPase family. ZNG1 subfamily.</text>
</comment>
<keyword evidence="3" id="KW-0143">Chaperone</keyword>
<evidence type="ECO:0000256" key="4">
    <source>
        <dbReference type="ARBA" id="ARBA00034320"/>
    </source>
</evidence>
<evidence type="ECO:0000313" key="8">
    <source>
        <dbReference type="EMBL" id="OAI18011.1"/>
    </source>
</evidence>
<dbReference type="RefSeq" id="WP_066979500.1">
    <property type="nucleotide sequence ID" value="NZ_LUUI01000083.1"/>
</dbReference>
<dbReference type="AlphaFoldDB" id="A0A177NJF0"/>
<organism evidence="8 9">
    <name type="scientific">Methylomonas lenta</name>
    <dbReference type="NCBI Taxonomy" id="980561"/>
    <lineage>
        <taxon>Bacteria</taxon>
        <taxon>Pseudomonadati</taxon>
        <taxon>Pseudomonadota</taxon>
        <taxon>Gammaproteobacteria</taxon>
        <taxon>Methylococcales</taxon>
        <taxon>Methylococcaceae</taxon>
        <taxon>Methylomonas</taxon>
    </lineage>
</organism>
<dbReference type="Gene3D" id="3.30.1220.10">
    <property type="entry name" value="CobW-like, C-terminal domain"/>
    <property type="match status" value="1"/>
</dbReference>
<name>A0A177NJF0_9GAMM</name>
<protein>
    <submittedName>
        <fullName evidence="8">4-hydroxytetrahydrobiopterin dehydratase</fullName>
    </submittedName>
</protein>